<keyword evidence="11" id="KW-1185">Reference proteome</keyword>
<evidence type="ECO:0000313" key="10">
    <source>
        <dbReference type="EMBL" id="CBN76001.1"/>
    </source>
</evidence>
<dbReference type="GO" id="GO:0003723">
    <property type="term" value="F:RNA binding"/>
    <property type="evidence" value="ECO:0007669"/>
    <property type="project" value="UniProtKB-KW"/>
</dbReference>
<keyword evidence="6" id="KW-0460">Magnesium</keyword>
<dbReference type="EMBL" id="FN648461">
    <property type="protein sequence ID" value="CBN76001.1"/>
    <property type="molecule type" value="Genomic_DNA"/>
</dbReference>
<keyword evidence="3 10" id="KW-0808">Transferase</keyword>
<dbReference type="GO" id="GO:0016779">
    <property type="term" value="F:nucleotidyltransferase activity"/>
    <property type="evidence" value="ECO:0007669"/>
    <property type="project" value="UniProtKB-KW"/>
</dbReference>
<name>D8LJV0_ECTSI</name>
<organism evidence="10 11">
    <name type="scientific">Ectocarpus siliculosus</name>
    <name type="common">Brown alga</name>
    <name type="synonym">Conferva siliculosa</name>
    <dbReference type="NCBI Taxonomy" id="2880"/>
    <lineage>
        <taxon>Eukaryota</taxon>
        <taxon>Sar</taxon>
        <taxon>Stramenopiles</taxon>
        <taxon>Ochrophyta</taxon>
        <taxon>PX clade</taxon>
        <taxon>Phaeophyceae</taxon>
        <taxon>Ectocarpales</taxon>
        <taxon>Ectocarpaceae</taxon>
        <taxon>Ectocarpus</taxon>
    </lineage>
</organism>
<dbReference type="SUPFAM" id="SSF54631">
    <property type="entry name" value="CBS-domain pair"/>
    <property type="match status" value="1"/>
</dbReference>
<dbReference type="InterPro" id="IPR038763">
    <property type="entry name" value="DHH_sf"/>
</dbReference>
<dbReference type="AlphaFoldDB" id="D8LJV0"/>
<evidence type="ECO:0000259" key="9">
    <source>
        <dbReference type="PROSITE" id="PS51371"/>
    </source>
</evidence>
<dbReference type="Proteomes" id="UP000002630">
    <property type="component" value="Linkage Group LG02"/>
</dbReference>
<dbReference type="InterPro" id="IPR046342">
    <property type="entry name" value="CBS_dom_sf"/>
</dbReference>
<dbReference type="SUPFAM" id="SSF64182">
    <property type="entry name" value="DHH phosphoesterases"/>
    <property type="match status" value="1"/>
</dbReference>
<dbReference type="PANTHER" id="PTHR47788:SF1">
    <property type="entry name" value="A-ADDING TRNA NUCLEOTIDYLTRANSFERASE"/>
    <property type="match status" value="1"/>
</dbReference>
<keyword evidence="3 10" id="KW-0548">Nucleotidyltransferase</keyword>
<dbReference type="Gene3D" id="3.10.580.10">
    <property type="entry name" value="CBS-domain"/>
    <property type="match status" value="1"/>
</dbReference>
<evidence type="ECO:0000256" key="7">
    <source>
        <dbReference type="ARBA" id="ARBA00022884"/>
    </source>
</evidence>
<evidence type="ECO:0000256" key="8">
    <source>
        <dbReference type="PROSITE-ProRule" id="PRU00703"/>
    </source>
</evidence>
<dbReference type="STRING" id="2880.D8LJV0"/>
<dbReference type="eggNOG" id="ENOG502R7NG">
    <property type="taxonomic scope" value="Eukaryota"/>
</dbReference>
<dbReference type="Gene3D" id="3.90.1640.10">
    <property type="entry name" value="inorganic pyrophosphatase (n-terminal core)"/>
    <property type="match status" value="1"/>
</dbReference>
<dbReference type="InterPro" id="IPR001667">
    <property type="entry name" value="DDH_dom"/>
</dbReference>
<dbReference type="InParanoid" id="D8LJV0"/>
<dbReference type="GO" id="GO:0046872">
    <property type="term" value="F:metal ion binding"/>
    <property type="evidence" value="ECO:0007669"/>
    <property type="project" value="UniProtKB-KW"/>
</dbReference>
<keyword evidence="5" id="KW-0547">Nucleotide-binding</keyword>
<dbReference type="GO" id="GO:0000166">
    <property type="term" value="F:nucleotide binding"/>
    <property type="evidence" value="ECO:0007669"/>
    <property type="project" value="UniProtKB-KW"/>
</dbReference>
<evidence type="ECO:0000256" key="3">
    <source>
        <dbReference type="ARBA" id="ARBA00022695"/>
    </source>
</evidence>
<reference evidence="10 11" key="1">
    <citation type="journal article" date="2010" name="Nature">
        <title>The Ectocarpus genome and the independent evolution of multicellularity in brown algae.</title>
        <authorList>
            <person name="Cock J.M."/>
            <person name="Sterck L."/>
            <person name="Rouze P."/>
            <person name="Scornet D."/>
            <person name="Allen A.E."/>
            <person name="Amoutzias G."/>
            <person name="Anthouard V."/>
            <person name="Artiguenave F."/>
            <person name="Aury J.M."/>
            <person name="Badger J.H."/>
            <person name="Beszteri B."/>
            <person name="Billiau K."/>
            <person name="Bonnet E."/>
            <person name="Bothwell J.H."/>
            <person name="Bowler C."/>
            <person name="Boyen C."/>
            <person name="Brownlee C."/>
            <person name="Carrano C.J."/>
            <person name="Charrier B."/>
            <person name="Cho G.Y."/>
            <person name="Coelho S.M."/>
            <person name="Collen J."/>
            <person name="Corre E."/>
            <person name="Da Silva C."/>
            <person name="Delage L."/>
            <person name="Delaroque N."/>
            <person name="Dittami S.M."/>
            <person name="Doulbeau S."/>
            <person name="Elias M."/>
            <person name="Farnham G."/>
            <person name="Gachon C.M."/>
            <person name="Gschloessl B."/>
            <person name="Heesch S."/>
            <person name="Jabbari K."/>
            <person name="Jubin C."/>
            <person name="Kawai H."/>
            <person name="Kimura K."/>
            <person name="Kloareg B."/>
            <person name="Kupper F.C."/>
            <person name="Lang D."/>
            <person name="Le Bail A."/>
            <person name="Leblanc C."/>
            <person name="Lerouge P."/>
            <person name="Lohr M."/>
            <person name="Lopez P.J."/>
            <person name="Martens C."/>
            <person name="Maumus F."/>
            <person name="Michel G."/>
            <person name="Miranda-Saavedra D."/>
            <person name="Morales J."/>
            <person name="Moreau H."/>
            <person name="Motomura T."/>
            <person name="Nagasato C."/>
            <person name="Napoli C.A."/>
            <person name="Nelson D.R."/>
            <person name="Nyvall-Collen P."/>
            <person name="Peters A.F."/>
            <person name="Pommier C."/>
            <person name="Potin P."/>
            <person name="Poulain J."/>
            <person name="Quesneville H."/>
            <person name="Read B."/>
            <person name="Rensing S.A."/>
            <person name="Ritter A."/>
            <person name="Rousvoal S."/>
            <person name="Samanta M."/>
            <person name="Samson G."/>
            <person name="Schroeder D.C."/>
            <person name="Segurens B."/>
            <person name="Strittmatter M."/>
            <person name="Tonon T."/>
            <person name="Tregear J.W."/>
            <person name="Valentin K."/>
            <person name="von Dassow P."/>
            <person name="Yamagishi T."/>
            <person name="Van de Peer Y."/>
            <person name="Wincker P."/>
        </authorList>
    </citation>
    <scope>NUCLEOTIDE SEQUENCE [LARGE SCALE GENOMIC DNA]</scope>
    <source>
        <strain evidence="11">Ec32 / CCAP1310/4</strain>
    </source>
</reference>
<accession>D8LJV0</accession>
<dbReference type="InterPro" id="IPR052390">
    <property type="entry name" value="tRNA_nt/polyA_polymerase"/>
</dbReference>
<dbReference type="Pfam" id="PF01368">
    <property type="entry name" value="DHH"/>
    <property type="match status" value="1"/>
</dbReference>
<keyword evidence="7" id="KW-0694">RNA-binding</keyword>
<evidence type="ECO:0000256" key="6">
    <source>
        <dbReference type="ARBA" id="ARBA00022842"/>
    </source>
</evidence>
<feature type="domain" description="CBS" evidence="9">
    <location>
        <begin position="313"/>
        <end position="375"/>
    </location>
</feature>
<dbReference type="PANTHER" id="PTHR47788">
    <property type="entry name" value="POLYA POLYMERASE"/>
    <property type="match status" value="1"/>
</dbReference>
<evidence type="ECO:0000313" key="11">
    <source>
        <dbReference type="Proteomes" id="UP000002630"/>
    </source>
</evidence>
<dbReference type="GO" id="GO:0008033">
    <property type="term" value="P:tRNA processing"/>
    <property type="evidence" value="ECO:0007669"/>
    <property type="project" value="UniProtKB-KW"/>
</dbReference>
<proteinExistence type="predicted"/>
<dbReference type="EMBL" id="FN649727">
    <property type="protein sequence ID" value="CBN76001.1"/>
    <property type="molecule type" value="Genomic_DNA"/>
</dbReference>
<keyword evidence="8" id="KW-0129">CBS domain</keyword>
<feature type="domain" description="CBS" evidence="9">
    <location>
        <begin position="383"/>
        <end position="442"/>
    </location>
</feature>
<dbReference type="PROSITE" id="PS51371">
    <property type="entry name" value="CBS"/>
    <property type="match status" value="2"/>
</dbReference>
<dbReference type="OrthoDB" id="418595at2759"/>
<evidence type="ECO:0000256" key="4">
    <source>
        <dbReference type="ARBA" id="ARBA00022723"/>
    </source>
</evidence>
<evidence type="ECO:0000256" key="5">
    <source>
        <dbReference type="ARBA" id="ARBA00022741"/>
    </source>
</evidence>
<sequence length="483" mass="51658">MVHGPQSASGRLGGLLVSRGQPYNVVLTHLSADFDSLAAAVGVAKLWNAEDRKVPTYVVLPRGAHPSVSKFLALHQELFPILGLELLDPTGARKVGMCDAQTRDRVGPASELLDQAESVHVYDHHVDKDSDIVDAVLHIESVGAATTVVTEMIRSGLEQGAGVGVQLTEAESTLLALGIHADTGSLTYDSATARDAAALAWLMMQGCQQTVVSEYTHTSLSEGQQSSLVEAFGSLEKRQHNGVSVGSVLLVNEERVAGMARFGAGGHPKAAAASVRLSGEDPETEALELMSSLVEAICKEQILEPELVAEDFMTSPVLSCQPSTTLLQAEEILRRHGLYALPVLGQQGEEADKLLGLITCAEISKAFRKDEQGAANRPVTGFMLTKVTRVCPSAPMHKIRKRMAESTRAGRAIVVDASGRLRGIITRTDLLRQYHFYRQLKRRGQGPLHREWIGAAAQPGEAICSSNPDADEVRSAAVAGFLG</sequence>
<gene>
    <name evidence="10" type="ORF">Esi_0277_0003</name>
</gene>
<keyword evidence="4" id="KW-0479">Metal-binding</keyword>
<dbReference type="SMART" id="SM00116">
    <property type="entry name" value="CBS"/>
    <property type="match status" value="2"/>
</dbReference>
<evidence type="ECO:0000256" key="2">
    <source>
        <dbReference type="ARBA" id="ARBA00022694"/>
    </source>
</evidence>
<dbReference type="InterPro" id="IPR000644">
    <property type="entry name" value="CBS_dom"/>
</dbReference>
<dbReference type="Pfam" id="PF00571">
    <property type="entry name" value="CBS"/>
    <property type="match status" value="2"/>
</dbReference>
<keyword evidence="2" id="KW-0819">tRNA processing</keyword>
<comment type="cofactor">
    <cofactor evidence="1">
        <name>Mg(2+)</name>
        <dbReference type="ChEBI" id="CHEBI:18420"/>
    </cofactor>
</comment>
<protein>
    <submittedName>
        <fullName evidence="10">Polynucleotide adenylyltransferase region</fullName>
    </submittedName>
</protein>
<evidence type="ECO:0000256" key="1">
    <source>
        <dbReference type="ARBA" id="ARBA00001946"/>
    </source>
</evidence>